<dbReference type="Proteomes" id="UP000199518">
    <property type="component" value="Unassembled WGS sequence"/>
</dbReference>
<sequence length="383" mass="40968">MKRYLPQSDLRERRAAPPAFTLVELLVAMAIFVLLATLTVSAFRGNESDRISAGTGTLRNAIEGARSRAVKSGQIRGLRLIVDPNDARIATSLIYVGSPGYDEGNGNLSWSANQWTFSNNDTSTPTIWSRLDQRGLLSTGLRIEIPKDSGKWFTITGYNASATPPTVTLAGQYAPCNWDNSSSSYIAVPATNLTFRLELMPTILPGAEPILLPRNTCIDLDGAKLPFSWRAVEDTNRNGLLDTSGMPPEADKVPTGSFTFSVGYSSAMDILFSPRGTPIGAVATTGIICLPVANIADVLLIRDQFRTLGTSGDFSSVSGTTYAQGYLLAADPEHGQRAVALFANTGGILISEINPASNSNNASPNNDLANNPYSFVIRGKEAK</sequence>
<dbReference type="SUPFAM" id="SSF54523">
    <property type="entry name" value="Pili subunits"/>
    <property type="match status" value="1"/>
</dbReference>
<accession>A0A1I3RWL6</accession>
<keyword evidence="1" id="KW-0812">Transmembrane</keyword>
<dbReference type="STRING" id="1576369.SAMN05421753_12227"/>
<reference evidence="3" key="1">
    <citation type="submission" date="2016-10" db="EMBL/GenBank/DDBJ databases">
        <authorList>
            <person name="Varghese N."/>
            <person name="Submissions S."/>
        </authorList>
    </citation>
    <scope>NUCLEOTIDE SEQUENCE [LARGE SCALE GENOMIC DNA]</scope>
    <source>
        <strain evidence="3">DSM 26348</strain>
    </source>
</reference>
<protein>
    <submittedName>
        <fullName evidence="2">Prepilin-type N-terminal cleavage/methylation domain-containing protein</fullName>
    </submittedName>
</protein>
<dbReference type="AlphaFoldDB" id="A0A1I3RWL6"/>
<name>A0A1I3RWL6_9PLAN</name>
<evidence type="ECO:0000313" key="2">
    <source>
        <dbReference type="EMBL" id="SFJ50795.1"/>
    </source>
</evidence>
<keyword evidence="1" id="KW-0472">Membrane</keyword>
<dbReference type="InterPro" id="IPR012902">
    <property type="entry name" value="N_methyl_site"/>
</dbReference>
<evidence type="ECO:0000313" key="3">
    <source>
        <dbReference type="Proteomes" id="UP000199518"/>
    </source>
</evidence>
<dbReference type="OrthoDB" id="209692at2"/>
<dbReference type="EMBL" id="FOQD01000022">
    <property type="protein sequence ID" value="SFJ50795.1"/>
    <property type="molecule type" value="Genomic_DNA"/>
</dbReference>
<proteinExistence type="predicted"/>
<dbReference type="NCBIfam" id="TIGR02532">
    <property type="entry name" value="IV_pilin_GFxxxE"/>
    <property type="match status" value="1"/>
</dbReference>
<feature type="transmembrane region" description="Helical" evidence="1">
    <location>
        <begin position="21"/>
        <end position="43"/>
    </location>
</feature>
<dbReference type="RefSeq" id="WP_092056335.1">
    <property type="nucleotide sequence ID" value="NZ_FOQD01000022.1"/>
</dbReference>
<keyword evidence="1" id="KW-1133">Transmembrane helix</keyword>
<evidence type="ECO:0000256" key="1">
    <source>
        <dbReference type="SAM" id="Phobius"/>
    </source>
</evidence>
<keyword evidence="3" id="KW-1185">Reference proteome</keyword>
<dbReference type="InterPro" id="IPR045584">
    <property type="entry name" value="Pilin-like"/>
</dbReference>
<organism evidence="2 3">
    <name type="scientific">Planctomicrobium piriforme</name>
    <dbReference type="NCBI Taxonomy" id="1576369"/>
    <lineage>
        <taxon>Bacteria</taxon>
        <taxon>Pseudomonadati</taxon>
        <taxon>Planctomycetota</taxon>
        <taxon>Planctomycetia</taxon>
        <taxon>Planctomycetales</taxon>
        <taxon>Planctomycetaceae</taxon>
        <taxon>Planctomicrobium</taxon>
    </lineage>
</organism>
<gene>
    <name evidence="2" type="ORF">SAMN05421753_12227</name>
</gene>